<gene>
    <name evidence="1" type="ORF">PHMEG_0008615</name>
</gene>
<dbReference type="Proteomes" id="UP000198211">
    <property type="component" value="Unassembled WGS sequence"/>
</dbReference>
<dbReference type="EMBL" id="NBNE01000752">
    <property type="protein sequence ID" value="OWZ17440.1"/>
    <property type="molecule type" value="Genomic_DNA"/>
</dbReference>
<dbReference type="GO" id="GO:0006508">
    <property type="term" value="P:proteolysis"/>
    <property type="evidence" value="ECO:0007669"/>
    <property type="project" value="UniProtKB-KW"/>
</dbReference>
<protein>
    <submittedName>
        <fullName evidence="1">Eukaryotic/viral aspartic protease</fullName>
    </submittedName>
</protein>
<evidence type="ECO:0000313" key="2">
    <source>
        <dbReference type="Proteomes" id="UP000198211"/>
    </source>
</evidence>
<proteinExistence type="predicted"/>
<dbReference type="GO" id="GO:0008233">
    <property type="term" value="F:peptidase activity"/>
    <property type="evidence" value="ECO:0007669"/>
    <property type="project" value="UniProtKB-KW"/>
</dbReference>
<name>A0A225WKR8_9STRA</name>
<dbReference type="OrthoDB" id="118240at2759"/>
<keyword evidence="1" id="KW-0378">Hydrolase</keyword>
<keyword evidence="1" id="KW-0645">Protease</keyword>
<keyword evidence="2" id="KW-1185">Reference proteome</keyword>
<sequence>MPSKRLAYGFSCSPLNRLAKPCRLSWWNSGATHTEQVKADTVSLLTAIGIVMHAGSSKIAIADWSPTEACAGLQKWKKTSKAAFGSQGGGVGRQPVARAIDEKANPANVPLPQPPLKMTKAVFAPGEQ</sequence>
<dbReference type="AlphaFoldDB" id="A0A225WKR8"/>
<comment type="caution">
    <text evidence="1">The sequence shown here is derived from an EMBL/GenBank/DDBJ whole genome shotgun (WGS) entry which is preliminary data.</text>
</comment>
<reference evidence="2" key="1">
    <citation type="submission" date="2017-03" db="EMBL/GenBank/DDBJ databases">
        <title>Phytopthora megakarya and P. palmivora, two closely related causual agents of cacao black pod achieved similar genome size and gene model numbers by different mechanisms.</title>
        <authorList>
            <person name="Ali S."/>
            <person name="Shao J."/>
            <person name="Larry D.J."/>
            <person name="Kronmiller B."/>
            <person name="Shen D."/>
            <person name="Strem M.D."/>
            <person name="Melnick R.L."/>
            <person name="Guiltinan M.J."/>
            <person name="Tyler B.M."/>
            <person name="Meinhardt L.W."/>
            <person name="Bailey B.A."/>
        </authorList>
    </citation>
    <scope>NUCLEOTIDE SEQUENCE [LARGE SCALE GENOMIC DNA]</scope>
    <source>
        <strain evidence="2">zdho120</strain>
    </source>
</reference>
<evidence type="ECO:0000313" key="1">
    <source>
        <dbReference type="EMBL" id="OWZ17440.1"/>
    </source>
</evidence>
<organism evidence="1 2">
    <name type="scientific">Phytophthora megakarya</name>
    <dbReference type="NCBI Taxonomy" id="4795"/>
    <lineage>
        <taxon>Eukaryota</taxon>
        <taxon>Sar</taxon>
        <taxon>Stramenopiles</taxon>
        <taxon>Oomycota</taxon>
        <taxon>Peronosporomycetes</taxon>
        <taxon>Peronosporales</taxon>
        <taxon>Peronosporaceae</taxon>
        <taxon>Phytophthora</taxon>
    </lineage>
</organism>
<accession>A0A225WKR8</accession>